<dbReference type="InterPro" id="IPR003658">
    <property type="entry name" value="Anti-sigma_ant"/>
</dbReference>
<reference evidence="4" key="1">
    <citation type="submission" date="2022-07" db="EMBL/GenBank/DDBJ databases">
        <title>Enhanced cultured diversity of the mouse gut microbiota enables custom-made synthetic communities.</title>
        <authorList>
            <person name="Afrizal A."/>
        </authorList>
    </citation>
    <scope>NUCLEOTIDE SEQUENCE</scope>
    <source>
        <strain evidence="4">DSM 29482</strain>
    </source>
</reference>
<evidence type="ECO:0000313" key="4">
    <source>
        <dbReference type="EMBL" id="MCR2044489.1"/>
    </source>
</evidence>
<dbReference type="GO" id="GO:0043856">
    <property type="term" value="F:anti-sigma factor antagonist activity"/>
    <property type="evidence" value="ECO:0007669"/>
    <property type="project" value="InterPro"/>
</dbReference>
<dbReference type="PANTHER" id="PTHR33495">
    <property type="entry name" value="ANTI-SIGMA FACTOR ANTAGONIST TM_1081-RELATED-RELATED"/>
    <property type="match status" value="1"/>
</dbReference>
<evidence type="ECO:0000256" key="2">
    <source>
        <dbReference type="RuleBase" id="RU003749"/>
    </source>
</evidence>
<dbReference type="SUPFAM" id="SSF52091">
    <property type="entry name" value="SpoIIaa-like"/>
    <property type="match status" value="1"/>
</dbReference>
<dbReference type="PANTHER" id="PTHR33495:SF2">
    <property type="entry name" value="ANTI-SIGMA FACTOR ANTAGONIST TM_1081-RELATED"/>
    <property type="match status" value="1"/>
</dbReference>
<dbReference type="NCBIfam" id="TIGR00377">
    <property type="entry name" value="ant_ant_sig"/>
    <property type="match status" value="1"/>
</dbReference>
<feature type="domain" description="STAS" evidence="3">
    <location>
        <begin position="11"/>
        <end position="100"/>
    </location>
</feature>
<dbReference type="PROSITE" id="PS50801">
    <property type="entry name" value="STAS"/>
    <property type="match status" value="1"/>
</dbReference>
<comment type="caution">
    <text evidence="4">The sequence shown here is derived from an EMBL/GenBank/DDBJ whole genome shotgun (WGS) entry which is preliminary data.</text>
</comment>
<sequence>MEKNIIGDDKIIISISGDLTVDRAISLRKDLLNYIAKGYNHIVADVTNLDFIDSTGLGVLVATNKIAHKKNGEVSIKGLKGSIKTIFRNTRLDKVFHICG</sequence>
<evidence type="ECO:0000259" key="3">
    <source>
        <dbReference type="PROSITE" id="PS50801"/>
    </source>
</evidence>
<dbReference type="RefSeq" id="WP_257490504.1">
    <property type="nucleotide sequence ID" value="NZ_JANJZL010000006.1"/>
</dbReference>
<evidence type="ECO:0000313" key="5">
    <source>
        <dbReference type="Proteomes" id="UP001142078"/>
    </source>
</evidence>
<dbReference type="EMBL" id="JANJZL010000006">
    <property type="protein sequence ID" value="MCR2044489.1"/>
    <property type="molecule type" value="Genomic_DNA"/>
</dbReference>
<dbReference type="InterPro" id="IPR036513">
    <property type="entry name" value="STAS_dom_sf"/>
</dbReference>
<dbReference type="AlphaFoldDB" id="A0A9X2S5M7"/>
<comment type="similarity">
    <text evidence="1 2">Belongs to the anti-sigma-factor antagonist family.</text>
</comment>
<dbReference type="Proteomes" id="UP001142078">
    <property type="component" value="Unassembled WGS sequence"/>
</dbReference>
<name>A0A9X2S5M7_9FIRM</name>
<dbReference type="CDD" id="cd07043">
    <property type="entry name" value="STAS_anti-anti-sigma_factors"/>
    <property type="match status" value="1"/>
</dbReference>
<organism evidence="4 5">
    <name type="scientific">Anaerosalibacter massiliensis</name>
    <dbReference type="NCBI Taxonomy" id="1347392"/>
    <lineage>
        <taxon>Bacteria</taxon>
        <taxon>Bacillati</taxon>
        <taxon>Bacillota</taxon>
        <taxon>Tissierellia</taxon>
        <taxon>Tissierellales</taxon>
        <taxon>Sporanaerobacteraceae</taxon>
        <taxon>Anaerosalibacter</taxon>
    </lineage>
</organism>
<dbReference type="Gene3D" id="3.30.750.24">
    <property type="entry name" value="STAS domain"/>
    <property type="match status" value="1"/>
</dbReference>
<evidence type="ECO:0000256" key="1">
    <source>
        <dbReference type="ARBA" id="ARBA00009013"/>
    </source>
</evidence>
<protein>
    <recommendedName>
        <fullName evidence="2">Anti-sigma factor antagonist</fullName>
    </recommendedName>
</protein>
<keyword evidence="5" id="KW-1185">Reference proteome</keyword>
<dbReference type="InterPro" id="IPR002645">
    <property type="entry name" value="STAS_dom"/>
</dbReference>
<dbReference type="Pfam" id="PF01740">
    <property type="entry name" value="STAS"/>
    <property type="match status" value="1"/>
</dbReference>
<gene>
    <name evidence="4" type="ORF">NSA23_10220</name>
</gene>
<accession>A0A9X2S5M7</accession>
<proteinExistence type="inferred from homology"/>